<protein>
    <submittedName>
        <fullName evidence="4">4577_t:CDS:1</fullName>
    </submittedName>
</protein>
<evidence type="ECO:0000313" key="5">
    <source>
        <dbReference type="Proteomes" id="UP000789405"/>
    </source>
</evidence>
<feature type="region of interest" description="Disordered" evidence="2">
    <location>
        <begin position="26"/>
        <end position="108"/>
    </location>
</feature>
<keyword evidence="1" id="KW-0479">Metal-binding</keyword>
<feature type="non-terminal residue" evidence="4">
    <location>
        <position position="135"/>
    </location>
</feature>
<evidence type="ECO:0000256" key="2">
    <source>
        <dbReference type="SAM" id="MobiDB-lite"/>
    </source>
</evidence>
<dbReference type="GO" id="GO:0008270">
    <property type="term" value="F:zinc ion binding"/>
    <property type="evidence" value="ECO:0007669"/>
    <property type="project" value="UniProtKB-KW"/>
</dbReference>
<evidence type="ECO:0000256" key="1">
    <source>
        <dbReference type="PROSITE-ProRule" id="PRU00047"/>
    </source>
</evidence>
<accession>A0A9N9KHQ1</accession>
<dbReference type="AlphaFoldDB" id="A0A9N9KHQ1"/>
<dbReference type="EMBL" id="CAJVPY010069612">
    <property type="protein sequence ID" value="CAG8827400.1"/>
    <property type="molecule type" value="Genomic_DNA"/>
</dbReference>
<proteinExistence type="predicted"/>
<comment type="caution">
    <text evidence="4">The sequence shown here is derived from an EMBL/GenBank/DDBJ whole genome shotgun (WGS) entry which is preliminary data.</text>
</comment>
<dbReference type="Gene3D" id="4.10.60.10">
    <property type="entry name" value="Zinc finger, CCHC-type"/>
    <property type="match status" value="1"/>
</dbReference>
<feature type="compositionally biased region" description="Basic and acidic residues" evidence="2">
    <location>
        <begin position="67"/>
        <end position="93"/>
    </location>
</feature>
<organism evidence="4 5">
    <name type="scientific">Dentiscutata erythropus</name>
    <dbReference type="NCBI Taxonomy" id="1348616"/>
    <lineage>
        <taxon>Eukaryota</taxon>
        <taxon>Fungi</taxon>
        <taxon>Fungi incertae sedis</taxon>
        <taxon>Mucoromycota</taxon>
        <taxon>Glomeromycotina</taxon>
        <taxon>Glomeromycetes</taxon>
        <taxon>Diversisporales</taxon>
        <taxon>Gigasporaceae</taxon>
        <taxon>Dentiscutata</taxon>
    </lineage>
</organism>
<dbReference type="GO" id="GO:0003676">
    <property type="term" value="F:nucleic acid binding"/>
    <property type="evidence" value="ECO:0007669"/>
    <property type="project" value="InterPro"/>
</dbReference>
<keyword evidence="1" id="KW-0862">Zinc</keyword>
<gene>
    <name evidence="4" type="ORF">DERYTH_LOCUS28286</name>
</gene>
<reference evidence="4" key="1">
    <citation type="submission" date="2021-06" db="EMBL/GenBank/DDBJ databases">
        <authorList>
            <person name="Kallberg Y."/>
            <person name="Tangrot J."/>
            <person name="Rosling A."/>
        </authorList>
    </citation>
    <scope>NUCLEOTIDE SEQUENCE</scope>
    <source>
        <strain evidence="4">MA453B</strain>
    </source>
</reference>
<feature type="compositionally biased region" description="Polar residues" evidence="2">
    <location>
        <begin position="95"/>
        <end position="108"/>
    </location>
</feature>
<keyword evidence="5" id="KW-1185">Reference proteome</keyword>
<dbReference type="InterPro" id="IPR001878">
    <property type="entry name" value="Znf_CCHC"/>
</dbReference>
<feature type="compositionally biased region" description="Basic and acidic residues" evidence="2">
    <location>
        <begin position="28"/>
        <end position="58"/>
    </location>
</feature>
<feature type="domain" description="CCHC-type" evidence="3">
    <location>
        <begin position="12"/>
        <end position="26"/>
    </location>
</feature>
<feature type="non-terminal residue" evidence="4">
    <location>
        <position position="1"/>
    </location>
</feature>
<dbReference type="Proteomes" id="UP000789405">
    <property type="component" value="Unassembled WGS sequence"/>
</dbReference>
<name>A0A9N9KHQ1_9GLOM</name>
<dbReference type="SUPFAM" id="SSF57756">
    <property type="entry name" value="Retrovirus zinc finger-like domains"/>
    <property type="match status" value="1"/>
</dbReference>
<dbReference type="PROSITE" id="PS50158">
    <property type="entry name" value="ZF_CCHC"/>
    <property type="match status" value="1"/>
</dbReference>
<keyword evidence="1" id="KW-0863">Zinc-finger</keyword>
<dbReference type="InterPro" id="IPR036875">
    <property type="entry name" value="Znf_CCHC_sf"/>
</dbReference>
<sequence>TNTSQNQEPRHCYYCGRTGHLIAKCRARQAEQKSKDDRRNDKRDNYRRDDYRRDDYRRDKCRKSHSHSRDRSYKSSSRDRRNSRENSQERSRYSDSYNNDSRRTSFCSLSPYRRDINYLGHDSTPPSASPVPSNN</sequence>
<evidence type="ECO:0000259" key="3">
    <source>
        <dbReference type="PROSITE" id="PS50158"/>
    </source>
</evidence>
<evidence type="ECO:0000313" key="4">
    <source>
        <dbReference type="EMBL" id="CAG8827400.1"/>
    </source>
</evidence>